<dbReference type="EMBL" id="JSAB01000025">
    <property type="protein sequence ID" value="RNF32213.1"/>
    <property type="molecule type" value="Genomic_DNA"/>
</dbReference>
<keyword evidence="2" id="KW-0812">Transmembrane</keyword>
<gene>
    <name evidence="4" type="ORF">NM04_03105</name>
</gene>
<feature type="transmembrane region" description="Helical" evidence="2">
    <location>
        <begin position="69"/>
        <end position="89"/>
    </location>
</feature>
<feature type="transmembrane region" description="Helical" evidence="2">
    <location>
        <begin position="133"/>
        <end position="153"/>
    </location>
</feature>
<feature type="transmembrane region" description="Helical" evidence="2">
    <location>
        <begin position="316"/>
        <end position="334"/>
    </location>
</feature>
<feature type="transmembrane region" description="Helical" evidence="2">
    <location>
        <begin position="101"/>
        <end position="121"/>
    </location>
</feature>
<dbReference type="Proteomes" id="UP000283254">
    <property type="component" value="Unassembled WGS sequence"/>
</dbReference>
<sequence length="385" mass="42311">MFPRVTVETVTSHGNPEMPPSTTSRNLSIDVLRGLTLALMIVVNTPGSWGAQYAPLMHAPWHGYTLTDLVFPSFLFVVGCALSLSMKKLAAMDDASFLRTVFRRGALIFLCGFLLYWFPFYTPDGAFIPFDDVRIMGVLQRIGLCYLIAALVVRYGGVRGALAAGAVLLLGYWWVLRQFGDYSLAGNAVRTLDLAVLGASHMYTGDGMPFDPEGILSTLPAVVNVLGGYLAVAWIGRNGRSLRTVATLLAAGAACILVAHGWDAVLPINKKLWTSSYVVVSVGWNLILLAVLVWTIDMRGLRAGTYFFDVFGKNTLFIYMLSTLGVVALVRLRVGGMSLYQWLYQEAILPWTEPVLASFLFALGYMLACWIVAYAMDRRGIYVKL</sequence>
<dbReference type="InterPro" id="IPR012429">
    <property type="entry name" value="HGSNAT_cat"/>
</dbReference>
<evidence type="ECO:0000256" key="2">
    <source>
        <dbReference type="SAM" id="Phobius"/>
    </source>
</evidence>
<dbReference type="Pfam" id="PF07786">
    <property type="entry name" value="HGSNAT_cat"/>
    <property type="match status" value="1"/>
</dbReference>
<feature type="region of interest" description="Disordered" evidence="1">
    <location>
        <begin position="1"/>
        <end position="23"/>
    </location>
</feature>
<evidence type="ECO:0000313" key="5">
    <source>
        <dbReference type="Proteomes" id="UP000283254"/>
    </source>
</evidence>
<name>A0A422QQG2_9BURK</name>
<evidence type="ECO:0000313" key="4">
    <source>
        <dbReference type="EMBL" id="RNF32213.1"/>
    </source>
</evidence>
<feature type="transmembrane region" description="Helical" evidence="2">
    <location>
        <begin position="160"/>
        <end position="176"/>
    </location>
</feature>
<keyword evidence="2" id="KW-0472">Membrane</keyword>
<feature type="compositionally biased region" description="Polar residues" evidence="1">
    <location>
        <begin position="8"/>
        <end position="23"/>
    </location>
</feature>
<feature type="transmembrane region" description="Helical" evidence="2">
    <location>
        <begin position="215"/>
        <end position="235"/>
    </location>
</feature>
<proteinExistence type="predicted"/>
<dbReference type="PANTHER" id="PTHR31061">
    <property type="entry name" value="LD22376P"/>
    <property type="match status" value="1"/>
</dbReference>
<comment type="caution">
    <text evidence="4">The sequence shown here is derived from an EMBL/GenBank/DDBJ whole genome shotgun (WGS) entry which is preliminary data.</text>
</comment>
<keyword evidence="5" id="KW-1185">Reference proteome</keyword>
<dbReference type="AlphaFoldDB" id="A0A422QQG2"/>
<evidence type="ECO:0000259" key="3">
    <source>
        <dbReference type="Pfam" id="PF07786"/>
    </source>
</evidence>
<organism evidence="4 5">
    <name type="scientific">Massilia aurea</name>
    <dbReference type="NCBI Taxonomy" id="373040"/>
    <lineage>
        <taxon>Bacteria</taxon>
        <taxon>Pseudomonadati</taxon>
        <taxon>Pseudomonadota</taxon>
        <taxon>Betaproteobacteria</taxon>
        <taxon>Burkholderiales</taxon>
        <taxon>Oxalobacteraceae</taxon>
        <taxon>Telluria group</taxon>
        <taxon>Massilia</taxon>
    </lineage>
</organism>
<keyword evidence="2" id="KW-1133">Transmembrane helix</keyword>
<reference evidence="4" key="1">
    <citation type="submission" date="2014-10" db="EMBL/GenBank/DDBJ databases">
        <title>Massilia sp. genome.</title>
        <authorList>
            <person name="Xu B."/>
            <person name="Dai L."/>
            <person name="Huang Z."/>
        </authorList>
    </citation>
    <scope>NUCLEOTIDE SEQUENCE [LARGE SCALE GENOMIC DNA]</scope>
    <source>
        <strain evidence="4">CFS-1</strain>
    </source>
</reference>
<feature type="transmembrane region" description="Helical" evidence="2">
    <location>
        <begin position="354"/>
        <end position="376"/>
    </location>
</feature>
<feature type="transmembrane region" description="Helical" evidence="2">
    <location>
        <begin position="31"/>
        <end position="49"/>
    </location>
</feature>
<evidence type="ECO:0000256" key="1">
    <source>
        <dbReference type="SAM" id="MobiDB-lite"/>
    </source>
</evidence>
<feature type="domain" description="Heparan-alpha-glucosaminide N-acetyltransferase catalytic" evidence="3">
    <location>
        <begin position="25"/>
        <end position="238"/>
    </location>
</feature>
<feature type="transmembrane region" description="Helical" evidence="2">
    <location>
        <begin position="242"/>
        <end position="262"/>
    </location>
</feature>
<accession>A0A422QQG2</accession>
<feature type="transmembrane region" description="Helical" evidence="2">
    <location>
        <begin position="274"/>
        <end position="296"/>
    </location>
</feature>
<protein>
    <submittedName>
        <fullName evidence="4">Membrane protein</fullName>
    </submittedName>
</protein>
<dbReference type="PANTHER" id="PTHR31061:SF24">
    <property type="entry name" value="LD22376P"/>
    <property type="match status" value="1"/>
</dbReference>